<dbReference type="RefSeq" id="WP_149070899.1">
    <property type="nucleotide sequence ID" value="NZ_VTHL01000009.1"/>
</dbReference>
<keyword evidence="5" id="KW-0732">Signal</keyword>
<dbReference type="PRINTS" id="PR01021">
    <property type="entry name" value="OMPADOMAIN"/>
</dbReference>
<dbReference type="PRINTS" id="PR01023">
    <property type="entry name" value="NAFLGMOTY"/>
</dbReference>
<proteinExistence type="predicted"/>
<evidence type="ECO:0000256" key="2">
    <source>
        <dbReference type="ARBA" id="ARBA00023136"/>
    </source>
</evidence>
<dbReference type="SUPFAM" id="SSF103088">
    <property type="entry name" value="OmpA-like"/>
    <property type="match status" value="1"/>
</dbReference>
<dbReference type="Gene3D" id="3.30.1330.60">
    <property type="entry name" value="OmpA-like domain"/>
    <property type="match status" value="1"/>
</dbReference>
<dbReference type="AlphaFoldDB" id="A0A5D6V3J1"/>
<dbReference type="Proteomes" id="UP000322791">
    <property type="component" value="Unassembled WGS sequence"/>
</dbReference>
<keyword evidence="8" id="KW-1185">Reference proteome</keyword>
<dbReference type="PROSITE" id="PS51123">
    <property type="entry name" value="OMPA_2"/>
    <property type="match status" value="1"/>
</dbReference>
<organism evidence="7 8">
    <name type="scientific">Hymenobacter lutimineralis</name>
    <dbReference type="NCBI Taxonomy" id="2606448"/>
    <lineage>
        <taxon>Bacteria</taxon>
        <taxon>Pseudomonadati</taxon>
        <taxon>Bacteroidota</taxon>
        <taxon>Cytophagia</taxon>
        <taxon>Cytophagales</taxon>
        <taxon>Hymenobacteraceae</taxon>
        <taxon>Hymenobacter</taxon>
    </lineage>
</organism>
<reference evidence="7 8" key="1">
    <citation type="submission" date="2019-08" db="EMBL/GenBank/DDBJ databases">
        <authorList>
            <person name="Seo M.-J."/>
        </authorList>
    </citation>
    <scope>NUCLEOTIDE SEQUENCE [LARGE SCALE GENOMIC DNA]</scope>
    <source>
        <strain evidence="7 8">KIGAM108</strain>
    </source>
</reference>
<sequence>MLFRFALLLVCTLFTSVASAQTLVPRLILEEDFQDNHRNWPTGLINNAEYKVKRGEYVAKARGNENNTSVALLFIPELEKSQNFIIEAELSTTSAGCLAWGSGSRDNMRLFGTMSEHRFAVCGWRGGKFFSTNGDNAYSAAVGRQTSWHTMRIECRGPQVQYFVNGTRVWEQQLTRMLGHGLGLETNLGAEASLRHLRVWLLEPEPEPTAAPVTPAVSPVATATSEATDAAAALATPLRAGQRLALRNVFFVQGKPELLGTSKPELARLAKALNDQPALRIRLEGHTDNQGPEEKNQLLSEQRAQAIQAFLVKYGVAATRLETTGYGSSRPVAANDTETNRRRNRRVEFVILD</sequence>
<evidence type="ECO:0000256" key="3">
    <source>
        <dbReference type="ARBA" id="ARBA00023237"/>
    </source>
</evidence>
<dbReference type="InterPro" id="IPR006665">
    <property type="entry name" value="OmpA-like"/>
</dbReference>
<evidence type="ECO:0000256" key="5">
    <source>
        <dbReference type="SAM" id="SignalP"/>
    </source>
</evidence>
<evidence type="ECO:0000313" key="7">
    <source>
        <dbReference type="EMBL" id="TYZ09602.1"/>
    </source>
</evidence>
<dbReference type="EMBL" id="VTHL01000009">
    <property type="protein sequence ID" value="TYZ09602.1"/>
    <property type="molecule type" value="Genomic_DNA"/>
</dbReference>
<dbReference type="Gene3D" id="2.60.120.560">
    <property type="entry name" value="Exo-inulinase, domain 1"/>
    <property type="match status" value="1"/>
</dbReference>
<accession>A0A5D6V3J1</accession>
<comment type="caution">
    <text evidence="7">The sequence shown here is derived from an EMBL/GenBank/DDBJ whole genome shotgun (WGS) entry which is preliminary data.</text>
</comment>
<comment type="subcellular location">
    <subcellularLocation>
        <location evidence="1">Cell outer membrane</location>
    </subcellularLocation>
</comment>
<dbReference type="InterPro" id="IPR036737">
    <property type="entry name" value="OmpA-like_sf"/>
</dbReference>
<dbReference type="CDD" id="cd07185">
    <property type="entry name" value="OmpA_C-like"/>
    <property type="match status" value="1"/>
</dbReference>
<evidence type="ECO:0000313" key="8">
    <source>
        <dbReference type="Proteomes" id="UP000322791"/>
    </source>
</evidence>
<name>A0A5D6V3J1_9BACT</name>
<evidence type="ECO:0000256" key="4">
    <source>
        <dbReference type="PROSITE-ProRule" id="PRU00473"/>
    </source>
</evidence>
<evidence type="ECO:0000256" key="1">
    <source>
        <dbReference type="ARBA" id="ARBA00004442"/>
    </source>
</evidence>
<protein>
    <submittedName>
        <fullName evidence="7">OmpA family protein</fullName>
    </submittedName>
</protein>
<gene>
    <name evidence="7" type="ORF">FY528_10195</name>
</gene>
<keyword evidence="2 4" id="KW-0472">Membrane</keyword>
<dbReference type="InterPro" id="IPR050330">
    <property type="entry name" value="Bact_OuterMem_StrucFunc"/>
</dbReference>
<feature type="domain" description="OmpA-like" evidence="6">
    <location>
        <begin position="238"/>
        <end position="353"/>
    </location>
</feature>
<dbReference type="Pfam" id="PF00691">
    <property type="entry name" value="OmpA"/>
    <property type="match status" value="1"/>
</dbReference>
<dbReference type="PANTHER" id="PTHR30329:SF21">
    <property type="entry name" value="LIPOPROTEIN YIAD-RELATED"/>
    <property type="match status" value="1"/>
</dbReference>
<evidence type="ECO:0000259" key="6">
    <source>
        <dbReference type="PROSITE" id="PS51123"/>
    </source>
</evidence>
<keyword evidence="3" id="KW-0998">Cell outer membrane</keyword>
<dbReference type="InterPro" id="IPR006664">
    <property type="entry name" value="OMP_bac"/>
</dbReference>
<feature type="chain" id="PRO_5022682615" evidence="5">
    <location>
        <begin position="21"/>
        <end position="353"/>
    </location>
</feature>
<dbReference type="PANTHER" id="PTHR30329">
    <property type="entry name" value="STATOR ELEMENT OF FLAGELLAR MOTOR COMPLEX"/>
    <property type="match status" value="1"/>
</dbReference>
<feature type="signal peptide" evidence="5">
    <location>
        <begin position="1"/>
        <end position="20"/>
    </location>
</feature>
<dbReference type="GO" id="GO:0009279">
    <property type="term" value="C:cell outer membrane"/>
    <property type="evidence" value="ECO:0007669"/>
    <property type="project" value="UniProtKB-SubCell"/>
</dbReference>